<dbReference type="InterPro" id="IPR040064">
    <property type="entry name" value="MoaA-like"/>
</dbReference>
<evidence type="ECO:0000256" key="11">
    <source>
        <dbReference type="ARBA" id="ARBA00048697"/>
    </source>
</evidence>
<dbReference type="NCBIfam" id="TIGR02666">
    <property type="entry name" value="moaA"/>
    <property type="match status" value="1"/>
</dbReference>
<evidence type="ECO:0000256" key="6">
    <source>
        <dbReference type="ARBA" id="ARBA00023004"/>
    </source>
</evidence>
<dbReference type="InterPro" id="IPR050105">
    <property type="entry name" value="MoCo_biosynth_MoaA/MoaC"/>
</dbReference>
<dbReference type="PROSITE" id="PS01305">
    <property type="entry name" value="MOAA_NIFB_PQQE"/>
    <property type="match status" value="1"/>
</dbReference>
<keyword evidence="5 12" id="KW-0547">Nucleotide-binding</keyword>
<evidence type="ECO:0000259" key="13">
    <source>
        <dbReference type="PROSITE" id="PS51918"/>
    </source>
</evidence>
<dbReference type="RefSeq" id="WP_255226217.1">
    <property type="nucleotide sequence ID" value="NZ_JAJEKE010000002.1"/>
</dbReference>
<reference evidence="14 15" key="1">
    <citation type="submission" date="2021-10" db="EMBL/GenBank/DDBJ databases">
        <title>Lutispora strain m25 sp. nov., a thermophilic, non-spore-forming bacterium isolated from a lab-scale methanogenic bioreactor digesting anaerobic sludge.</title>
        <authorList>
            <person name="El Houari A."/>
            <person name="Mcdonald J."/>
        </authorList>
    </citation>
    <scope>NUCLEOTIDE SEQUENCE [LARGE SCALE GENOMIC DNA]</scope>
    <source>
        <strain evidence="15">m25</strain>
    </source>
</reference>
<feature type="binding site" evidence="12">
    <location>
        <position position="24"/>
    </location>
    <ligand>
        <name>[4Fe-4S] cluster</name>
        <dbReference type="ChEBI" id="CHEBI:49883"/>
        <label>1</label>
        <note>4Fe-4S-S-AdoMet</note>
    </ligand>
</feature>
<accession>A0ABT1NC31</accession>
<dbReference type="Pfam" id="PF04055">
    <property type="entry name" value="Radical_SAM"/>
    <property type="match status" value="1"/>
</dbReference>
<feature type="binding site" evidence="12">
    <location>
        <position position="268"/>
    </location>
    <ligand>
        <name>[4Fe-4S] cluster</name>
        <dbReference type="ChEBI" id="CHEBI:49883"/>
        <label>2</label>
        <note>4Fe-4S-substrate</note>
    </ligand>
</feature>
<dbReference type="InterPro" id="IPR010505">
    <property type="entry name" value="MoaA_twitch"/>
</dbReference>
<dbReference type="EMBL" id="JAJEKE010000002">
    <property type="protein sequence ID" value="MCQ1528701.1"/>
    <property type="molecule type" value="Genomic_DNA"/>
</dbReference>
<dbReference type="SFLD" id="SFLDS00029">
    <property type="entry name" value="Radical_SAM"/>
    <property type="match status" value="1"/>
</dbReference>
<evidence type="ECO:0000256" key="10">
    <source>
        <dbReference type="ARBA" id="ARBA00023239"/>
    </source>
</evidence>
<evidence type="ECO:0000256" key="5">
    <source>
        <dbReference type="ARBA" id="ARBA00022741"/>
    </source>
</evidence>
<keyword evidence="9 12" id="KW-0501">Molybdenum cofactor biosynthesis</keyword>
<feature type="binding site" evidence="12">
    <location>
        <begin position="256"/>
        <end position="258"/>
    </location>
    <ligand>
        <name>GTP</name>
        <dbReference type="ChEBI" id="CHEBI:37565"/>
    </ligand>
</feature>
<dbReference type="Proteomes" id="UP001651880">
    <property type="component" value="Unassembled WGS sequence"/>
</dbReference>
<keyword evidence="10 12" id="KW-0456">Lyase</keyword>
<dbReference type="Pfam" id="PF06463">
    <property type="entry name" value="Mob_synth_C"/>
    <property type="match status" value="1"/>
</dbReference>
<comment type="caution">
    <text evidence="14">The sequence shown here is derived from an EMBL/GenBank/DDBJ whole genome shotgun (WGS) entry which is preliminary data.</text>
</comment>
<protein>
    <recommendedName>
        <fullName evidence="1 12">GTP 3',8-cyclase</fullName>
        <ecNumber evidence="1 12">4.1.99.22</ecNumber>
    </recommendedName>
    <alternativeName>
        <fullName evidence="12">Molybdenum cofactor biosynthesis protein A</fullName>
    </alternativeName>
</protein>
<evidence type="ECO:0000256" key="8">
    <source>
        <dbReference type="ARBA" id="ARBA00023134"/>
    </source>
</evidence>
<dbReference type="PROSITE" id="PS51918">
    <property type="entry name" value="RADICAL_SAM"/>
    <property type="match status" value="1"/>
</dbReference>
<keyword evidence="8 12" id="KW-0342">GTP-binding</keyword>
<evidence type="ECO:0000256" key="2">
    <source>
        <dbReference type="ARBA" id="ARBA00022485"/>
    </source>
</evidence>
<feature type="binding site" evidence="12">
    <location>
        <position position="27"/>
    </location>
    <ligand>
        <name>[4Fe-4S] cluster</name>
        <dbReference type="ChEBI" id="CHEBI:49883"/>
        <label>1</label>
        <note>4Fe-4S-S-AdoMet</note>
    </ligand>
</feature>
<proteinExistence type="inferred from homology"/>
<evidence type="ECO:0000256" key="9">
    <source>
        <dbReference type="ARBA" id="ARBA00023150"/>
    </source>
</evidence>
<dbReference type="InterPro" id="IPR007197">
    <property type="entry name" value="rSAM"/>
</dbReference>
<evidence type="ECO:0000256" key="1">
    <source>
        <dbReference type="ARBA" id="ARBA00012167"/>
    </source>
</evidence>
<feature type="binding site" evidence="12">
    <location>
        <position position="26"/>
    </location>
    <ligand>
        <name>S-adenosyl-L-methionine</name>
        <dbReference type="ChEBI" id="CHEBI:59789"/>
    </ligand>
</feature>
<dbReference type="SMART" id="SM00729">
    <property type="entry name" value="Elp3"/>
    <property type="match status" value="1"/>
</dbReference>
<gene>
    <name evidence="12 14" type="primary">moaA</name>
    <name evidence="14" type="ORF">LJD61_03965</name>
</gene>
<feature type="binding site" evidence="12">
    <location>
        <position position="156"/>
    </location>
    <ligand>
        <name>GTP</name>
        <dbReference type="ChEBI" id="CHEBI:37565"/>
    </ligand>
</feature>
<dbReference type="EC" id="4.1.99.22" evidence="1 12"/>
<dbReference type="HAMAP" id="MF_01225_B">
    <property type="entry name" value="MoaA_B"/>
    <property type="match status" value="1"/>
</dbReference>
<name>A0ABT1NC31_9FIRM</name>
<comment type="catalytic activity">
    <reaction evidence="11 12">
        <text>GTP + AH2 + S-adenosyl-L-methionine = (8S)-3',8-cyclo-7,8-dihydroguanosine 5'-triphosphate + 5'-deoxyadenosine + L-methionine + A + H(+)</text>
        <dbReference type="Rhea" id="RHEA:49576"/>
        <dbReference type="ChEBI" id="CHEBI:13193"/>
        <dbReference type="ChEBI" id="CHEBI:15378"/>
        <dbReference type="ChEBI" id="CHEBI:17319"/>
        <dbReference type="ChEBI" id="CHEBI:17499"/>
        <dbReference type="ChEBI" id="CHEBI:37565"/>
        <dbReference type="ChEBI" id="CHEBI:57844"/>
        <dbReference type="ChEBI" id="CHEBI:59789"/>
        <dbReference type="ChEBI" id="CHEBI:131766"/>
        <dbReference type="EC" id="4.1.99.22"/>
    </reaction>
</comment>
<dbReference type="SUPFAM" id="SSF102114">
    <property type="entry name" value="Radical SAM enzymes"/>
    <property type="match status" value="1"/>
</dbReference>
<comment type="function">
    <text evidence="12">Catalyzes the cyclization of GTP to (8S)-3',8-cyclo-7,8-dihydroguanosine 5'-triphosphate.</text>
</comment>
<keyword evidence="15" id="KW-1185">Reference proteome</keyword>
<feature type="binding site" evidence="12">
    <location>
        <position position="251"/>
    </location>
    <ligand>
        <name>[4Fe-4S] cluster</name>
        <dbReference type="ChEBI" id="CHEBI:49883"/>
        <label>2</label>
        <note>4Fe-4S-substrate</note>
    </ligand>
</feature>
<keyword evidence="6 12" id="KW-0408">Iron</keyword>
<dbReference type="InterPro" id="IPR006638">
    <property type="entry name" value="Elp3/MiaA/NifB-like_rSAM"/>
</dbReference>
<dbReference type="GO" id="GO:0061798">
    <property type="term" value="F:GTP 3',8'-cyclase activity"/>
    <property type="evidence" value="ECO:0007669"/>
    <property type="project" value="UniProtKB-EC"/>
</dbReference>
<feature type="binding site" evidence="12">
    <location>
        <position position="20"/>
    </location>
    <ligand>
        <name>[4Fe-4S] cluster</name>
        <dbReference type="ChEBI" id="CHEBI:49883"/>
        <label>1</label>
        <note>4Fe-4S-S-AdoMet</note>
    </ligand>
</feature>
<comment type="pathway">
    <text evidence="12">Cofactor biosynthesis; molybdopterin biosynthesis.</text>
</comment>
<dbReference type="SFLD" id="SFLDG01383">
    <property type="entry name" value="cyclic_pyranopterin_phosphate"/>
    <property type="match status" value="1"/>
</dbReference>
<sequence length="319" mass="35913">MKDKFGRNIEYLRVSVTDRCNLRCRYCMPEEGIKDKKRHSDIMTLEEIYEVVKACADLGVNKVRITGGEPLTRYGITSLIEKISRLEGIKDIAMTTNAVLLKKYAKGLKEAGLKRVNISLDTMKAEKYKEITRFGSIGEVFAGMEEARKVGLLPLKINVVLIGGFNDDEIGDFVELTRNEDIQVRFIELMPIGQAADWARDNFIPNTTVLERFPELQPVETGDKSSPAEYYRLPGGLGKVGLINPISHKFCSSCNRLRLTADGKIKPCLHSNQEIDVLQTLRKGQNVKELIESAIRQKPSEHHLDDGEAIDRDMMRIGG</sequence>
<feature type="binding site" evidence="12">
    <location>
        <position position="119"/>
    </location>
    <ligand>
        <name>S-adenosyl-L-methionine</name>
        <dbReference type="ChEBI" id="CHEBI:59789"/>
    </ligand>
</feature>
<evidence type="ECO:0000256" key="7">
    <source>
        <dbReference type="ARBA" id="ARBA00023014"/>
    </source>
</evidence>
<dbReference type="Gene3D" id="3.20.20.70">
    <property type="entry name" value="Aldolase class I"/>
    <property type="match status" value="1"/>
</dbReference>
<feature type="binding site" evidence="12">
    <location>
        <position position="190"/>
    </location>
    <ligand>
        <name>S-adenosyl-L-methionine</name>
        <dbReference type="ChEBI" id="CHEBI:59789"/>
    </ligand>
</feature>
<dbReference type="SFLD" id="SFLDG01386">
    <property type="entry name" value="main_SPASM_domain-containing"/>
    <property type="match status" value="1"/>
</dbReference>
<dbReference type="InterPro" id="IPR013483">
    <property type="entry name" value="MoaA"/>
</dbReference>
<feature type="binding site" evidence="12">
    <location>
        <position position="68"/>
    </location>
    <ligand>
        <name>S-adenosyl-L-methionine</name>
        <dbReference type="ChEBI" id="CHEBI:59789"/>
    </ligand>
</feature>
<dbReference type="PANTHER" id="PTHR22960">
    <property type="entry name" value="MOLYBDOPTERIN COFACTOR SYNTHESIS PROTEIN A"/>
    <property type="match status" value="1"/>
</dbReference>
<evidence type="ECO:0000313" key="15">
    <source>
        <dbReference type="Proteomes" id="UP001651880"/>
    </source>
</evidence>
<dbReference type="InterPro" id="IPR058240">
    <property type="entry name" value="rSAM_sf"/>
</dbReference>
<dbReference type="InterPro" id="IPR000385">
    <property type="entry name" value="MoaA_NifB_PqqE_Fe-S-bd_CS"/>
</dbReference>
<keyword evidence="4 12" id="KW-0479">Metal-binding</keyword>
<feature type="binding site" evidence="12">
    <location>
        <position position="95"/>
    </location>
    <ligand>
        <name>GTP</name>
        <dbReference type="ChEBI" id="CHEBI:37565"/>
    </ligand>
</feature>
<evidence type="ECO:0000256" key="3">
    <source>
        <dbReference type="ARBA" id="ARBA00022691"/>
    </source>
</evidence>
<comment type="similarity">
    <text evidence="12">Belongs to the radical SAM superfamily. MoaA family.</text>
</comment>
<feature type="binding site" evidence="12">
    <location>
        <position position="64"/>
    </location>
    <ligand>
        <name>GTP</name>
        <dbReference type="ChEBI" id="CHEBI:37565"/>
    </ligand>
</feature>
<evidence type="ECO:0000256" key="4">
    <source>
        <dbReference type="ARBA" id="ARBA00022723"/>
    </source>
</evidence>
<keyword evidence="3 12" id="KW-0949">S-adenosyl-L-methionine</keyword>
<comment type="cofactor">
    <cofactor evidence="12">
        <name>[4Fe-4S] cluster</name>
        <dbReference type="ChEBI" id="CHEBI:49883"/>
    </cofactor>
    <text evidence="12">Binds 2 [4Fe-4S] clusters. Binds 1 [4Fe-4S] cluster coordinated with 3 cysteines and an exchangeable S-adenosyl-L-methionine and 1 [4Fe-4S] cluster coordinated with 3 cysteines and the GTP-derived substrate.</text>
</comment>
<dbReference type="InterPro" id="IPR013785">
    <property type="entry name" value="Aldolase_TIM"/>
</dbReference>
<feature type="binding site" evidence="12">
    <location>
        <position position="254"/>
    </location>
    <ligand>
        <name>[4Fe-4S] cluster</name>
        <dbReference type="ChEBI" id="CHEBI:49883"/>
        <label>2</label>
        <note>4Fe-4S-substrate</note>
    </ligand>
</feature>
<feature type="domain" description="Radical SAM core" evidence="13">
    <location>
        <begin position="4"/>
        <end position="223"/>
    </location>
</feature>
<keyword evidence="7 12" id="KW-0411">Iron-sulfur</keyword>
<keyword evidence="2 12" id="KW-0004">4Fe-4S</keyword>
<dbReference type="PANTHER" id="PTHR22960:SF0">
    <property type="entry name" value="MOLYBDENUM COFACTOR BIOSYNTHESIS PROTEIN 1"/>
    <property type="match status" value="1"/>
</dbReference>
<feature type="binding site" evidence="12">
    <location>
        <position position="13"/>
    </location>
    <ligand>
        <name>GTP</name>
        <dbReference type="ChEBI" id="CHEBI:37565"/>
    </ligand>
</feature>
<dbReference type="CDD" id="cd21117">
    <property type="entry name" value="Twitch_MoaA"/>
    <property type="match status" value="1"/>
</dbReference>
<evidence type="ECO:0000313" key="14">
    <source>
        <dbReference type="EMBL" id="MCQ1528701.1"/>
    </source>
</evidence>
<comment type="subunit">
    <text evidence="12">Monomer and homodimer.</text>
</comment>
<evidence type="ECO:0000256" key="12">
    <source>
        <dbReference type="HAMAP-Rule" id="MF_01225"/>
    </source>
</evidence>
<organism evidence="14 15">
    <name type="scientific">Lutispora saccharofermentans</name>
    <dbReference type="NCBI Taxonomy" id="3024236"/>
    <lineage>
        <taxon>Bacteria</taxon>
        <taxon>Bacillati</taxon>
        <taxon>Bacillota</taxon>
        <taxon>Clostridia</taxon>
        <taxon>Lutisporales</taxon>
        <taxon>Lutisporaceae</taxon>
        <taxon>Lutispora</taxon>
    </lineage>
</organism>
<dbReference type="NCBIfam" id="NF001199">
    <property type="entry name" value="PRK00164.2-1"/>
    <property type="match status" value="1"/>
</dbReference>
<dbReference type="CDD" id="cd01335">
    <property type="entry name" value="Radical_SAM"/>
    <property type="match status" value="1"/>
</dbReference>
<dbReference type="SFLD" id="SFLDG01067">
    <property type="entry name" value="SPASM/twitch_domain_containing"/>
    <property type="match status" value="1"/>
</dbReference>